<dbReference type="SMART" id="SM00267">
    <property type="entry name" value="GGDEF"/>
    <property type="match status" value="1"/>
</dbReference>
<protein>
    <submittedName>
        <fullName evidence="3">Sensor domain-containing diguanylate cyclase</fullName>
    </submittedName>
</protein>
<reference evidence="3 4" key="1">
    <citation type="submission" date="2017-08" db="EMBL/GenBank/DDBJ databases">
        <title>Infants hospitalized years apart are colonized by the same room-sourced microbial strains.</title>
        <authorList>
            <person name="Brooks B."/>
            <person name="Olm M.R."/>
            <person name="Firek B.A."/>
            <person name="Baker R."/>
            <person name="Thomas B.C."/>
            <person name="Morowitz M.J."/>
            <person name="Banfield J.F."/>
        </authorList>
    </citation>
    <scope>NUCLEOTIDE SEQUENCE [LARGE SCALE GENOMIC DNA]</scope>
    <source>
        <strain evidence="3">S2_005_003_R2_43</strain>
    </source>
</reference>
<dbReference type="InterPro" id="IPR029016">
    <property type="entry name" value="GAF-like_dom_sf"/>
</dbReference>
<dbReference type="Proteomes" id="UP000249577">
    <property type="component" value="Unassembled WGS sequence"/>
</dbReference>
<feature type="compositionally biased region" description="Basic and acidic residues" evidence="1">
    <location>
        <begin position="63"/>
        <end position="73"/>
    </location>
</feature>
<comment type="caution">
    <text evidence="3">The sequence shown here is derived from an EMBL/GenBank/DDBJ whole genome shotgun (WGS) entry which is preliminary data.</text>
</comment>
<dbReference type="GO" id="GO:0003824">
    <property type="term" value="F:catalytic activity"/>
    <property type="evidence" value="ECO:0007669"/>
    <property type="project" value="UniProtKB-ARBA"/>
</dbReference>
<dbReference type="Gene3D" id="3.30.70.270">
    <property type="match status" value="1"/>
</dbReference>
<dbReference type="PANTHER" id="PTHR43102">
    <property type="entry name" value="SLR1143 PROTEIN"/>
    <property type="match status" value="1"/>
</dbReference>
<feature type="compositionally biased region" description="Polar residues" evidence="1">
    <location>
        <begin position="30"/>
        <end position="41"/>
    </location>
</feature>
<evidence type="ECO:0000313" key="4">
    <source>
        <dbReference type="Proteomes" id="UP000249577"/>
    </source>
</evidence>
<dbReference type="InterPro" id="IPR003018">
    <property type="entry name" value="GAF"/>
</dbReference>
<dbReference type="InterPro" id="IPR043128">
    <property type="entry name" value="Rev_trsase/Diguanyl_cyclase"/>
</dbReference>
<dbReference type="SUPFAM" id="SSF55781">
    <property type="entry name" value="GAF domain-like"/>
    <property type="match status" value="1"/>
</dbReference>
<dbReference type="EMBL" id="QFPN01000010">
    <property type="protein sequence ID" value="PZQ11908.1"/>
    <property type="molecule type" value="Genomic_DNA"/>
</dbReference>
<evidence type="ECO:0000259" key="2">
    <source>
        <dbReference type="PROSITE" id="PS50887"/>
    </source>
</evidence>
<dbReference type="Gene3D" id="3.30.450.40">
    <property type="match status" value="1"/>
</dbReference>
<dbReference type="InterPro" id="IPR029787">
    <property type="entry name" value="Nucleotide_cyclase"/>
</dbReference>
<dbReference type="PANTHER" id="PTHR43102:SF2">
    <property type="entry name" value="GAF DOMAIN-CONTAINING PROTEIN"/>
    <property type="match status" value="1"/>
</dbReference>
<feature type="region of interest" description="Disordered" evidence="1">
    <location>
        <begin position="28"/>
        <end position="73"/>
    </location>
</feature>
<dbReference type="SUPFAM" id="SSF55073">
    <property type="entry name" value="Nucleotide cyclase"/>
    <property type="match status" value="1"/>
</dbReference>
<organism evidence="3 4">
    <name type="scientific">Ancylobacter novellus</name>
    <name type="common">Thiobacillus novellus</name>
    <dbReference type="NCBI Taxonomy" id="921"/>
    <lineage>
        <taxon>Bacteria</taxon>
        <taxon>Pseudomonadati</taxon>
        <taxon>Pseudomonadota</taxon>
        <taxon>Alphaproteobacteria</taxon>
        <taxon>Hyphomicrobiales</taxon>
        <taxon>Xanthobacteraceae</taxon>
        <taxon>Ancylobacter</taxon>
    </lineage>
</organism>
<proteinExistence type="predicted"/>
<feature type="domain" description="GGDEF" evidence="2">
    <location>
        <begin position="256"/>
        <end position="388"/>
    </location>
</feature>
<dbReference type="AlphaFoldDB" id="A0A2W5K905"/>
<evidence type="ECO:0000256" key="1">
    <source>
        <dbReference type="SAM" id="MobiDB-lite"/>
    </source>
</evidence>
<dbReference type="Pfam" id="PF01590">
    <property type="entry name" value="GAF"/>
    <property type="match status" value="1"/>
</dbReference>
<dbReference type="InterPro" id="IPR000160">
    <property type="entry name" value="GGDEF_dom"/>
</dbReference>
<dbReference type="SMART" id="SM00065">
    <property type="entry name" value="GAF"/>
    <property type="match status" value="1"/>
</dbReference>
<accession>A0A2W5K905</accession>
<gene>
    <name evidence="3" type="ORF">DI565_17155</name>
</gene>
<name>A0A2W5K905_ANCNO</name>
<dbReference type="Pfam" id="PF00990">
    <property type="entry name" value="GGDEF"/>
    <property type="match status" value="1"/>
</dbReference>
<dbReference type="NCBIfam" id="TIGR00254">
    <property type="entry name" value="GGDEF"/>
    <property type="match status" value="1"/>
</dbReference>
<dbReference type="CDD" id="cd01949">
    <property type="entry name" value="GGDEF"/>
    <property type="match status" value="1"/>
</dbReference>
<dbReference type="FunFam" id="3.30.70.270:FF:000001">
    <property type="entry name" value="Diguanylate cyclase domain protein"/>
    <property type="match status" value="1"/>
</dbReference>
<evidence type="ECO:0000313" key="3">
    <source>
        <dbReference type="EMBL" id="PZQ11908.1"/>
    </source>
</evidence>
<sequence>MARSHDALRRRLIGNDVVRYGLRDRFRPTEPSTTRFATPSESGGPIVTLESGRIVPSGSSTAEDSRQETGAESDRLAALGRYDILDTPREEAFDRVTRLAQRIFHVPISAVSLVDGHRQWFKAQCGLDADETPRGPAFCAVTAARRTPLIVVDASQDPAFAANPFVTGEPHIRFYAGAPLITSDGHALGAFCVIDREPREFDAGDLAILRDLAAVVMDELELRRLANEDGLTGALSRRAFREEAARSLALAARHGHEVSLALIDFDHFKAVNDAHGHAAGDAVLKRCVAACVGELRGSDLIGRLGGEEFAALLPHAGPREAFDVMERLRSAISAETFQADGGGFGVTASVGVSTSRRGSDLDGLLREADAALYAAKSQGRDRTVLAQSPAPSAEPRHSRVFKGGRILFNRRSSSLDCTVRFLSERGAGVDVSSAIGLPDQFELSIEADRFVRTCRLVRFTDRHVEVEFV</sequence>
<dbReference type="PROSITE" id="PS50887">
    <property type="entry name" value="GGDEF"/>
    <property type="match status" value="1"/>
</dbReference>